<dbReference type="GO" id="GO:0008270">
    <property type="term" value="F:zinc ion binding"/>
    <property type="evidence" value="ECO:0007669"/>
    <property type="project" value="UniProtKB-KW"/>
</dbReference>
<evidence type="ECO:0000313" key="3">
    <source>
        <dbReference type="EMBL" id="TFK42116.1"/>
    </source>
</evidence>
<organism evidence="3 4">
    <name type="scientific">Crucibulum laeve</name>
    <dbReference type="NCBI Taxonomy" id="68775"/>
    <lineage>
        <taxon>Eukaryota</taxon>
        <taxon>Fungi</taxon>
        <taxon>Dikarya</taxon>
        <taxon>Basidiomycota</taxon>
        <taxon>Agaricomycotina</taxon>
        <taxon>Agaricomycetes</taxon>
        <taxon>Agaricomycetidae</taxon>
        <taxon>Agaricales</taxon>
        <taxon>Agaricineae</taxon>
        <taxon>Nidulariaceae</taxon>
        <taxon>Crucibulum</taxon>
    </lineage>
</organism>
<evidence type="ECO:0000256" key="1">
    <source>
        <dbReference type="PROSITE-ProRule" id="PRU00723"/>
    </source>
</evidence>
<dbReference type="InterPro" id="IPR000571">
    <property type="entry name" value="Znf_CCCH"/>
</dbReference>
<keyword evidence="1" id="KW-0479">Metal-binding</keyword>
<dbReference type="EMBL" id="ML213593">
    <property type="protein sequence ID" value="TFK42116.1"/>
    <property type="molecule type" value="Genomic_DNA"/>
</dbReference>
<reference evidence="3 4" key="1">
    <citation type="journal article" date="2019" name="Nat. Ecol. Evol.">
        <title>Megaphylogeny resolves global patterns of mushroom evolution.</title>
        <authorList>
            <person name="Varga T."/>
            <person name="Krizsan K."/>
            <person name="Foldi C."/>
            <person name="Dima B."/>
            <person name="Sanchez-Garcia M."/>
            <person name="Sanchez-Ramirez S."/>
            <person name="Szollosi G.J."/>
            <person name="Szarkandi J.G."/>
            <person name="Papp V."/>
            <person name="Albert L."/>
            <person name="Andreopoulos W."/>
            <person name="Angelini C."/>
            <person name="Antonin V."/>
            <person name="Barry K.W."/>
            <person name="Bougher N.L."/>
            <person name="Buchanan P."/>
            <person name="Buyck B."/>
            <person name="Bense V."/>
            <person name="Catcheside P."/>
            <person name="Chovatia M."/>
            <person name="Cooper J."/>
            <person name="Damon W."/>
            <person name="Desjardin D."/>
            <person name="Finy P."/>
            <person name="Geml J."/>
            <person name="Haridas S."/>
            <person name="Hughes K."/>
            <person name="Justo A."/>
            <person name="Karasinski D."/>
            <person name="Kautmanova I."/>
            <person name="Kiss B."/>
            <person name="Kocsube S."/>
            <person name="Kotiranta H."/>
            <person name="LaButti K.M."/>
            <person name="Lechner B.E."/>
            <person name="Liimatainen K."/>
            <person name="Lipzen A."/>
            <person name="Lukacs Z."/>
            <person name="Mihaltcheva S."/>
            <person name="Morgado L.N."/>
            <person name="Niskanen T."/>
            <person name="Noordeloos M.E."/>
            <person name="Ohm R.A."/>
            <person name="Ortiz-Santana B."/>
            <person name="Ovrebo C."/>
            <person name="Racz N."/>
            <person name="Riley R."/>
            <person name="Savchenko A."/>
            <person name="Shiryaev A."/>
            <person name="Soop K."/>
            <person name="Spirin V."/>
            <person name="Szebenyi C."/>
            <person name="Tomsovsky M."/>
            <person name="Tulloss R.E."/>
            <person name="Uehling J."/>
            <person name="Grigoriev I.V."/>
            <person name="Vagvolgyi C."/>
            <person name="Papp T."/>
            <person name="Martin F.M."/>
            <person name="Miettinen O."/>
            <person name="Hibbett D.S."/>
            <person name="Nagy L.G."/>
        </authorList>
    </citation>
    <scope>NUCLEOTIDE SEQUENCE [LARGE SCALE GENOMIC DNA]</scope>
    <source>
        <strain evidence="3 4">CBS 166.37</strain>
    </source>
</reference>
<proteinExistence type="predicted"/>
<feature type="domain" description="C3H1-type" evidence="2">
    <location>
        <begin position="237"/>
        <end position="263"/>
    </location>
</feature>
<accession>A0A5C3MCH3</accession>
<name>A0A5C3MCH3_9AGAR</name>
<evidence type="ECO:0000259" key="2">
    <source>
        <dbReference type="PROSITE" id="PS50103"/>
    </source>
</evidence>
<sequence>MLKRSATLSSDIDAEAHPTKWKIDVNAFPWTIHDKIDPPKLHPTLAKTRELLSNYMLDIKFAKTHLLNSACCPQFPDSKWTNILSGRAIDLDQVLSSGYTVSHDTHQTESFGSIKLIIGTTKPAKTVDTHRKWVIAWNQTIDTLLFTFPHRASELRKYTQHINQLFSSLPEQFHDRIINYDRAVCMCTAQCRDLMLTDFQSFTNLHLLWVQNASAANSHDNEGRSGTKTSGSSGGMAKQREACRRWNENKCRQGNCIYIHVCSKCCSSTHVASECNSQNLK</sequence>
<keyword evidence="1" id="KW-0863">Zinc-finger</keyword>
<evidence type="ECO:0000313" key="4">
    <source>
        <dbReference type="Proteomes" id="UP000308652"/>
    </source>
</evidence>
<keyword evidence="4" id="KW-1185">Reference proteome</keyword>
<gene>
    <name evidence="3" type="ORF">BDQ12DRAFT_598463</name>
</gene>
<protein>
    <recommendedName>
        <fullName evidence="2">C3H1-type domain-containing protein</fullName>
    </recommendedName>
</protein>
<keyword evidence="1" id="KW-0862">Zinc</keyword>
<dbReference type="OrthoDB" id="2355984at2759"/>
<feature type="zinc finger region" description="C3H1-type" evidence="1">
    <location>
        <begin position="237"/>
        <end position="263"/>
    </location>
</feature>
<dbReference type="Proteomes" id="UP000308652">
    <property type="component" value="Unassembled WGS sequence"/>
</dbReference>
<dbReference type="PROSITE" id="PS50103">
    <property type="entry name" value="ZF_C3H1"/>
    <property type="match status" value="1"/>
</dbReference>
<dbReference type="STRING" id="68775.A0A5C3MCH3"/>
<dbReference type="AlphaFoldDB" id="A0A5C3MCH3"/>